<proteinExistence type="predicted"/>
<dbReference type="InterPro" id="IPR051319">
    <property type="entry name" value="Oligoribo/pAp-PDE_c-di-AMP_PDE"/>
</dbReference>
<dbReference type="InterPro" id="IPR001667">
    <property type="entry name" value="DDH_dom"/>
</dbReference>
<sequence length="326" mass="35332">MNGLERYDSPAQALQHARRIRILTHIRPDGDAIGSMLGLGLSLQAAGKQVQMILPDGVPAPLRFLPGSSQIVRSAAEEADLLVVLDSSDLPRTGGLPENAQVDVNIDHHITNTRFARLNWVEPDAVATAAILAEQLPAWGFPLEKDAASALLAGIITDTIGFRTSNTTSKALRLAADLMDRGADLPELYRAALLLKSFEAVRFWGFGLERLQRKNGLFWTVLYQQDREATGYNGNDDADLINFLSSTECDIVVLFNEQKEGKVKVSWRSRPGIDVSALAVQFGGGGHPAAAGAEIPGTVEEVRQQVLAATEQLLRDAREMSKSNGQ</sequence>
<dbReference type="FunCoup" id="E8MZB4">
    <property type="interactions" value="88"/>
</dbReference>
<dbReference type="AlphaFoldDB" id="E8MZB4"/>
<dbReference type="Gene3D" id="3.10.310.30">
    <property type="match status" value="1"/>
</dbReference>
<reference evidence="3 4" key="1">
    <citation type="submission" date="2010-12" db="EMBL/GenBank/DDBJ databases">
        <title>Whole genome sequence of Anaerolinea thermophila UNI-1.</title>
        <authorList>
            <person name="Narita-Yamada S."/>
            <person name="Kishi E."/>
            <person name="Watanabe Y."/>
            <person name="Takasaki K."/>
            <person name="Ankai A."/>
            <person name="Oguchi A."/>
            <person name="Fukui S."/>
            <person name="Takahashi M."/>
            <person name="Yashiro I."/>
            <person name="Hosoyama A."/>
            <person name="Sekiguchi Y."/>
            <person name="Hanada S."/>
            <person name="Fujita N."/>
        </authorList>
    </citation>
    <scope>NUCLEOTIDE SEQUENCE [LARGE SCALE GENOMIC DNA]</scope>
    <source>
        <strain evidence="4">DSM 14523 / JCM 11388 / NBRC 100420 / UNI-1</strain>
    </source>
</reference>
<dbReference type="InterPro" id="IPR003156">
    <property type="entry name" value="DHHA1_dom"/>
</dbReference>
<evidence type="ECO:0000259" key="1">
    <source>
        <dbReference type="Pfam" id="PF01368"/>
    </source>
</evidence>
<accession>E8MZB4</accession>
<dbReference type="RefSeq" id="WP_013558655.1">
    <property type="nucleotide sequence ID" value="NC_014960.1"/>
</dbReference>
<evidence type="ECO:0000313" key="3">
    <source>
        <dbReference type="EMBL" id="BAJ62257.1"/>
    </source>
</evidence>
<evidence type="ECO:0008006" key="5">
    <source>
        <dbReference type="Google" id="ProtNLM"/>
    </source>
</evidence>
<dbReference type="Gene3D" id="3.90.1640.10">
    <property type="entry name" value="inorganic pyrophosphatase (n-terminal core)"/>
    <property type="match status" value="1"/>
</dbReference>
<dbReference type="Pfam" id="PF01368">
    <property type="entry name" value="DHH"/>
    <property type="match status" value="1"/>
</dbReference>
<name>E8MZB4_ANATU</name>
<dbReference type="HOGENOM" id="CLU_039720_0_1_0"/>
<feature type="domain" description="DHHA1" evidence="2">
    <location>
        <begin position="248"/>
        <end position="315"/>
    </location>
</feature>
<dbReference type="PANTHER" id="PTHR47618:SF1">
    <property type="entry name" value="BIFUNCTIONAL OLIGORIBONUCLEASE AND PAP PHOSPHATASE NRNA"/>
    <property type="match status" value="1"/>
</dbReference>
<gene>
    <name evidence="3" type="ordered locus">ANT_02230</name>
</gene>
<dbReference type="STRING" id="926569.ANT_02230"/>
<dbReference type="PANTHER" id="PTHR47618">
    <property type="entry name" value="BIFUNCTIONAL OLIGORIBONUCLEASE AND PAP PHOSPHATASE NRNA"/>
    <property type="match status" value="1"/>
</dbReference>
<feature type="domain" description="DDH" evidence="1">
    <location>
        <begin position="19"/>
        <end position="155"/>
    </location>
</feature>
<dbReference type="InParanoid" id="E8MZB4"/>
<evidence type="ECO:0000259" key="2">
    <source>
        <dbReference type="Pfam" id="PF02272"/>
    </source>
</evidence>
<keyword evidence="4" id="KW-1185">Reference proteome</keyword>
<protein>
    <recommendedName>
        <fullName evidence="5">DHH family protein</fullName>
    </recommendedName>
</protein>
<evidence type="ECO:0000313" key="4">
    <source>
        <dbReference type="Proteomes" id="UP000008922"/>
    </source>
</evidence>
<dbReference type="eggNOG" id="COG0618">
    <property type="taxonomic scope" value="Bacteria"/>
</dbReference>
<organism evidence="3 4">
    <name type="scientific">Anaerolinea thermophila (strain DSM 14523 / JCM 11388 / NBRC 100420 / UNI-1)</name>
    <dbReference type="NCBI Taxonomy" id="926569"/>
    <lineage>
        <taxon>Bacteria</taxon>
        <taxon>Bacillati</taxon>
        <taxon>Chloroflexota</taxon>
        <taxon>Anaerolineae</taxon>
        <taxon>Anaerolineales</taxon>
        <taxon>Anaerolineaceae</taxon>
        <taxon>Anaerolinea</taxon>
    </lineage>
</organism>
<dbReference type="KEGG" id="atm:ANT_02230"/>
<dbReference type="EMBL" id="AP012029">
    <property type="protein sequence ID" value="BAJ62257.1"/>
    <property type="molecule type" value="Genomic_DNA"/>
</dbReference>
<dbReference type="GO" id="GO:0003676">
    <property type="term" value="F:nucleic acid binding"/>
    <property type="evidence" value="ECO:0007669"/>
    <property type="project" value="InterPro"/>
</dbReference>
<dbReference type="OrthoDB" id="9803668at2"/>
<dbReference type="SUPFAM" id="SSF64182">
    <property type="entry name" value="DHH phosphoesterases"/>
    <property type="match status" value="1"/>
</dbReference>
<dbReference type="Proteomes" id="UP000008922">
    <property type="component" value="Chromosome"/>
</dbReference>
<dbReference type="InterPro" id="IPR038763">
    <property type="entry name" value="DHH_sf"/>
</dbReference>
<dbReference type="Pfam" id="PF02272">
    <property type="entry name" value="DHHA1"/>
    <property type="match status" value="1"/>
</dbReference>